<dbReference type="NCBIfam" id="TIGR01782">
    <property type="entry name" value="TonB-Xanth-Caul"/>
    <property type="match status" value="1"/>
</dbReference>
<dbReference type="GO" id="GO:0009279">
    <property type="term" value="C:cell outer membrane"/>
    <property type="evidence" value="ECO:0007669"/>
    <property type="project" value="UniProtKB-SubCell"/>
</dbReference>
<dbReference type="Proteomes" id="UP000503222">
    <property type="component" value="Chromosome"/>
</dbReference>
<evidence type="ECO:0000256" key="2">
    <source>
        <dbReference type="ARBA" id="ARBA00023136"/>
    </source>
</evidence>
<dbReference type="Gene3D" id="2.170.130.10">
    <property type="entry name" value="TonB-dependent receptor, plug domain"/>
    <property type="match status" value="1"/>
</dbReference>
<dbReference type="Gene3D" id="2.40.170.20">
    <property type="entry name" value="TonB-dependent receptor, beta-barrel domain"/>
    <property type="match status" value="1"/>
</dbReference>
<sequence length="1116" mass="121556">MGPSLVGSRVLLATSALPFAVAPSIAHAQDTTTADAAQSDGTAPEAPTGAPDSSATDDDNATAGDNSGAIVVTGFRRALETAKNIKRNSDTFVDSITASDVATLPDLSVAEALGRIPGLTVSRFPTGGASPDFPSPEGRGNLIRGLGYTRSEFNGRDAFSANGGRALDWSSIPPELVGAVDVFKNQTADLIEGGIGGTINLRTLEPFDRKGRVIAIAVDGTYSDLRKKWAPSGSITLGDRWQTGAGEFGLMASYSRSKLDSRIHGWQQSAPTPRVLVGGNLPSTGFTGAGRINEFAGVDPSQIIGATTGFQMRTNDVDRDRTSYYGAAQWKNDRIKATLKYVNVRNDIDSVERTYEWWPDHDPGATMSVSNLVVRPWSTEGTALCNGAGGFPSNPGDCETLIPIQGGLMESGLVSNTNDSWTGVYGNAIGSLGIGKQERTKTRDLSANVQWDVTDRMTVSLDAHRTRSSAKFMELWGGLNSWANHQIDHDLDNPTIAFTIDPRNQFNSGNTRYPGDDAGTPIPHPTSLADLNGANWQFAADRWQVGTGKLYAVRGDVNYDLSGGDGATSWFKDVKFGARYARRSQRNAEMGLNWGAIAPAWAGGYGIVGTFQNPEQAAEGIDFSNFFRGGVVQGDNTVFPFVNEDLLTNYSAFRQFLLNEPQIGTNHLWVPRGSDDGSRFGSPNFNPQDISDITEKTKNLYARFDFGNEFDNGMSLDGNIGIRYSKTELASTGFRAYRPLNPDTEQPEFAADGVTRLRTPDAEDRDDLVDFVPEAAIYAAQAPLATDFKSSDTKWLPSFNLKWNLNREMLFRVGVSKGLSRPNVQDLRGSQEYVVTASRENYAPITDENDPLFGVDRGAANITVNEIRVSRGNPQLKPTTAWNYDLSYEYYFKNGYVSAAAFLKKIRNVQVNGELSLGTDTIAGQEVPVIYSGPINQSKATVKGFELAYQQTYDFLPGFFGHLGLQANYTMILAKSTPPANTGDSDGDGIPDEGQTGVYRFGVDDMLGQSKHIANVVGFYQDDKWEARLAYNWRSKYLTTYRDYVTGFPVYNSASGNLDASLKYQIIQPLQVRASIANILDTKSKARVQIDQNGTMYDRFSFLNDRRIVIGLLAQF</sequence>
<evidence type="ECO:0000313" key="10">
    <source>
        <dbReference type="Proteomes" id="UP000503222"/>
    </source>
</evidence>
<feature type="region of interest" description="Disordered" evidence="5">
    <location>
        <begin position="28"/>
        <end position="67"/>
    </location>
</feature>
<keyword evidence="10" id="KW-1185">Reference proteome</keyword>
<dbReference type="RefSeq" id="WP_166410444.1">
    <property type="nucleotide sequence ID" value="NZ_CP049869.1"/>
</dbReference>
<reference evidence="9 10" key="1">
    <citation type="submission" date="2020-03" db="EMBL/GenBank/DDBJ databases">
        <title>Sphingomonas sp. nov., isolated from fish.</title>
        <authorList>
            <person name="Hyun D.-W."/>
            <person name="Bae J.-W."/>
        </authorList>
    </citation>
    <scope>NUCLEOTIDE SEQUENCE [LARGE SCALE GENOMIC DNA]</scope>
    <source>
        <strain evidence="9 10">HDW15B</strain>
    </source>
</reference>
<evidence type="ECO:0000256" key="1">
    <source>
        <dbReference type="ARBA" id="ARBA00004442"/>
    </source>
</evidence>
<dbReference type="Pfam" id="PF00593">
    <property type="entry name" value="TonB_dep_Rec_b-barrel"/>
    <property type="match status" value="1"/>
</dbReference>
<dbReference type="AlphaFoldDB" id="A0A6G7YMT3"/>
<name>A0A6G7YMT3_9SPHN</name>
<organism evidence="9 10">
    <name type="scientific">Sphingomonas piscis</name>
    <dbReference type="NCBI Taxonomy" id="2714943"/>
    <lineage>
        <taxon>Bacteria</taxon>
        <taxon>Pseudomonadati</taxon>
        <taxon>Pseudomonadota</taxon>
        <taxon>Alphaproteobacteria</taxon>
        <taxon>Sphingomonadales</taxon>
        <taxon>Sphingomonadaceae</taxon>
        <taxon>Sphingomonas</taxon>
    </lineage>
</organism>
<dbReference type="Pfam" id="PF07715">
    <property type="entry name" value="Plug"/>
    <property type="match status" value="1"/>
</dbReference>
<keyword evidence="6" id="KW-0732">Signal</keyword>
<dbReference type="InterPro" id="IPR012910">
    <property type="entry name" value="Plug_dom"/>
</dbReference>
<dbReference type="InterPro" id="IPR036942">
    <property type="entry name" value="Beta-barrel_TonB_sf"/>
</dbReference>
<feature type="signal peptide" evidence="6">
    <location>
        <begin position="1"/>
        <end position="28"/>
    </location>
</feature>
<evidence type="ECO:0000259" key="7">
    <source>
        <dbReference type="Pfam" id="PF00593"/>
    </source>
</evidence>
<dbReference type="InterPro" id="IPR010104">
    <property type="entry name" value="TonB_rcpt_bac"/>
</dbReference>
<feature type="domain" description="TonB-dependent receptor plug" evidence="8">
    <location>
        <begin position="87"/>
        <end position="198"/>
    </location>
</feature>
<dbReference type="KEGG" id="spii:G7077_03120"/>
<evidence type="ECO:0000256" key="6">
    <source>
        <dbReference type="SAM" id="SignalP"/>
    </source>
</evidence>
<evidence type="ECO:0000313" key="9">
    <source>
        <dbReference type="EMBL" id="QIK78050.1"/>
    </source>
</evidence>
<gene>
    <name evidence="9" type="ORF">G7077_03120</name>
</gene>
<dbReference type="InterPro" id="IPR000531">
    <property type="entry name" value="Beta-barrel_TonB"/>
</dbReference>
<feature type="compositionally biased region" description="Low complexity" evidence="5">
    <location>
        <begin position="28"/>
        <end position="43"/>
    </location>
</feature>
<dbReference type="PANTHER" id="PTHR40980">
    <property type="entry name" value="PLUG DOMAIN-CONTAINING PROTEIN"/>
    <property type="match status" value="1"/>
</dbReference>
<comment type="subcellular location">
    <subcellularLocation>
        <location evidence="1 4">Cell outer membrane</location>
    </subcellularLocation>
</comment>
<keyword evidence="4" id="KW-0798">TonB box</keyword>
<evidence type="ECO:0000259" key="8">
    <source>
        <dbReference type="Pfam" id="PF07715"/>
    </source>
</evidence>
<evidence type="ECO:0000256" key="3">
    <source>
        <dbReference type="ARBA" id="ARBA00023237"/>
    </source>
</evidence>
<dbReference type="PANTHER" id="PTHR40980:SF3">
    <property type="entry name" value="TONB-DEPENDENT RECEPTOR-LIKE BETA-BARREL DOMAIN-CONTAINING PROTEIN"/>
    <property type="match status" value="1"/>
</dbReference>
<evidence type="ECO:0000256" key="4">
    <source>
        <dbReference type="RuleBase" id="RU003357"/>
    </source>
</evidence>
<dbReference type="InterPro" id="IPR037066">
    <property type="entry name" value="Plug_dom_sf"/>
</dbReference>
<accession>A0A6G7YMT3</accession>
<protein>
    <submittedName>
        <fullName evidence="9">TonB-dependent receptor</fullName>
    </submittedName>
</protein>
<dbReference type="SUPFAM" id="SSF56935">
    <property type="entry name" value="Porins"/>
    <property type="match status" value="1"/>
</dbReference>
<dbReference type="EMBL" id="CP049869">
    <property type="protein sequence ID" value="QIK78050.1"/>
    <property type="molecule type" value="Genomic_DNA"/>
</dbReference>
<keyword evidence="9" id="KW-0675">Receptor</keyword>
<keyword evidence="3" id="KW-0998">Cell outer membrane</keyword>
<proteinExistence type="inferred from homology"/>
<comment type="similarity">
    <text evidence="4">Belongs to the TonB-dependent receptor family.</text>
</comment>
<evidence type="ECO:0000256" key="5">
    <source>
        <dbReference type="SAM" id="MobiDB-lite"/>
    </source>
</evidence>
<feature type="chain" id="PRO_5026307652" evidence="6">
    <location>
        <begin position="29"/>
        <end position="1116"/>
    </location>
</feature>
<keyword evidence="2 4" id="KW-0472">Membrane</keyword>
<feature type="domain" description="TonB-dependent receptor-like beta-barrel" evidence="7">
    <location>
        <begin position="504"/>
        <end position="1079"/>
    </location>
</feature>